<name>A0A165SVK3_9AGAM</name>
<gene>
    <name evidence="1" type="ORF">NEOLEDRAFT_337568</name>
</gene>
<sequence length="87" mass="10132">MLCVIRWARRLCRPNQHASRLELHAAILWRFLLCVSDGNFWRGRGSTLLFCLLCIELFIDSEFGRPATICVPLQEKRVIPMLDSCVR</sequence>
<organism evidence="1 2">
    <name type="scientific">Neolentinus lepideus HHB14362 ss-1</name>
    <dbReference type="NCBI Taxonomy" id="1314782"/>
    <lineage>
        <taxon>Eukaryota</taxon>
        <taxon>Fungi</taxon>
        <taxon>Dikarya</taxon>
        <taxon>Basidiomycota</taxon>
        <taxon>Agaricomycotina</taxon>
        <taxon>Agaricomycetes</taxon>
        <taxon>Gloeophyllales</taxon>
        <taxon>Gloeophyllaceae</taxon>
        <taxon>Neolentinus</taxon>
    </lineage>
</organism>
<evidence type="ECO:0000313" key="1">
    <source>
        <dbReference type="EMBL" id="KZT25743.1"/>
    </source>
</evidence>
<dbReference type="Proteomes" id="UP000076761">
    <property type="component" value="Unassembled WGS sequence"/>
</dbReference>
<evidence type="ECO:0000313" key="2">
    <source>
        <dbReference type="Proteomes" id="UP000076761"/>
    </source>
</evidence>
<dbReference type="AlphaFoldDB" id="A0A165SVK3"/>
<reference evidence="1 2" key="1">
    <citation type="journal article" date="2016" name="Mol. Biol. Evol.">
        <title>Comparative Genomics of Early-Diverging Mushroom-Forming Fungi Provides Insights into the Origins of Lignocellulose Decay Capabilities.</title>
        <authorList>
            <person name="Nagy L.G."/>
            <person name="Riley R."/>
            <person name="Tritt A."/>
            <person name="Adam C."/>
            <person name="Daum C."/>
            <person name="Floudas D."/>
            <person name="Sun H."/>
            <person name="Yadav J.S."/>
            <person name="Pangilinan J."/>
            <person name="Larsson K.H."/>
            <person name="Matsuura K."/>
            <person name="Barry K."/>
            <person name="Labutti K."/>
            <person name="Kuo R."/>
            <person name="Ohm R.A."/>
            <person name="Bhattacharya S.S."/>
            <person name="Shirouzu T."/>
            <person name="Yoshinaga Y."/>
            <person name="Martin F.M."/>
            <person name="Grigoriev I.V."/>
            <person name="Hibbett D.S."/>
        </authorList>
    </citation>
    <scope>NUCLEOTIDE SEQUENCE [LARGE SCALE GENOMIC DNA]</scope>
    <source>
        <strain evidence="1 2">HHB14362 ss-1</strain>
    </source>
</reference>
<protein>
    <submittedName>
        <fullName evidence="1">Uncharacterized protein</fullName>
    </submittedName>
</protein>
<keyword evidence="2" id="KW-1185">Reference proteome</keyword>
<accession>A0A165SVK3</accession>
<dbReference type="InParanoid" id="A0A165SVK3"/>
<proteinExistence type="predicted"/>
<dbReference type="EMBL" id="KV425570">
    <property type="protein sequence ID" value="KZT25743.1"/>
    <property type="molecule type" value="Genomic_DNA"/>
</dbReference>